<organism evidence="2 3">
    <name type="scientific">Anaeramoeba flamelloides</name>
    <dbReference type="NCBI Taxonomy" id="1746091"/>
    <lineage>
        <taxon>Eukaryota</taxon>
        <taxon>Metamonada</taxon>
        <taxon>Anaeramoebidae</taxon>
        <taxon>Anaeramoeba</taxon>
    </lineage>
</organism>
<reference evidence="2" key="1">
    <citation type="submission" date="2022-08" db="EMBL/GenBank/DDBJ databases">
        <title>Novel sulfate-reducing endosymbionts in the free-living metamonad Anaeramoeba.</title>
        <authorList>
            <person name="Jerlstrom-Hultqvist J."/>
            <person name="Cepicka I."/>
            <person name="Gallot-Lavallee L."/>
            <person name="Salas-Leiva D."/>
            <person name="Curtis B.A."/>
            <person name="Zahonova K."/>
            <person name="Pipaliya S."/>
            <person name="Dacks J."/>
            <person name="Roger A.J."/>
        </authorList>
    </citation>
    <scope>NUCLEOTIDE SEQUENCE</scope>
    <source>
        <strain evidence="2">Schooner1</strain>
    </source>
</reference>
<accession>A0ABQ8ZFF4</accession>
<evidence type="ECO:0000313" key="2">
    <source>
        <dbReference type="EMBL" id="KAJ6255385.1"/>
    </source>
</evidence>
<dbReference type="EMBL" id="JAOAOG010000005">
    <property type="protein sequence ID" value="KAJ6255385.1"/>
    <property type="molecule type" value="Genomic_DNA"/>
</dbReference>
<gene>
    <name evidence="2" type="ORF">M0813_11468</name>
</gene>
<feature type="region of interest" description="Disordered" evidence="1">
    <location>
        <begin position="19"/>
        <end position="53"/>
    </location>
</feature>
<protein>
    <submittedName>
        <fullName evidence="2">Uncharacterized protein</fullName>
    </submittedName>
</protein>
<evidence type="ECO:0000313" key="3">
    <source>
        <dbReference type="Proteomes" id="UP001150062"/>
    </source>
</evidence>
<dbReference type="Proteomes" id="UP001150062">
    <property type="component" value="Unassembled WGS sequence"/>
</dbReference>
<evidence type="ECO:0000256" key="1">
    <source>
        <dbReference type="SAM" id="MobiDB-lite"/>
    </source>
</evidence>
<keyword evidence="3" id="KW-1185">Reference proteome</keyword>
<name>A0ABQ8ZFF4_9EUKA</name>
<proteinExistence type="predicted"/>
<sequence>MNYGVSPILNRLNTFNKPKSFKNKTNFKMGGEDNAEVTKQTNPKNDDDNDNLSEKKLNVQKDASNSKTNLNIDSNIVNEMDQETNEIQSKKNNKLFQNYQFYNMNLDQLNVIQIPDLLSEYKIIVNQILQIKK</sequence>
<comment type="caution">
    <text evidence="2">The sequence shown here is derived from an EMBL/GenBank/DDBJ whole genome shotgun (WGS) entry which is preliminary data.</text>
</comment>